<accession>A0A3P6TMC2</accession>
<feature type="compositionally biased region" description="Acidic residues" evidence="1">
    <location>
        <begin position="296"/>
        <end position="309"/>
    </location>
</feature>
<feature type="region of interest" description="Disordered" evidence="1">
    <location>
        <begin position="257"/>
        <end position="309"/>
    </location>
</feature>
<protein>
    <submittedName>
        <fullName evidence="3">Uncharacterized protein</fullName>
    </submittedName>
</protein>
<keyword evidence="4" id="KW-1185">Reference proteome</keyword>
<dbReference type="EMBL" id="UYRX01000603">
    <property type="protein sequence ID" value="VDK84393.1"/>
    <property type="molecule type" value="Genomic_DNA"/>
</dbReference>
<dbReference type="OrthoDB" id="5860391at2759"/>
<organism evidence="3 4">
    <name type="scientific">Litomosoides sigmodontis</name>
    <name type="common">Filarial nematode worm</name>
    <dbReference type="NCBI Taxonomy" id="42156"/>
    <lineage>
        <taxon>Eukaryota</taxon>
        <taxon>Metazoa</taxon>
        <taxon>Ecdysozoa</taxon>
        <taxon>Nematoda</taxon>
        <taxon>Chromadorea</taxon>
        <taxon>Rhabditida</taxon>
        <taxon>Spirurina</taxon>
        <taxon>Spiruromorpha</taxon>
        <taxon>Filarioidea</taxon>
        <taxon>Onchocercidae</taxon>
        <taxon>Litomosoides</taxon>
    </lineage>
</organism>
<proteinExistence type="predicted"/>
<sequence>MEIRCIPNEAIPANMPDDIDQKRLASIRLSLTADTNEYNTLYMQRLLSEWGRKIFHRKIRRVRDTEVNLKPDEDEAEKESIVRSLLTSIEDASTYERFDWMQKYNVTTWNDTEVNRTLSNATTITPTKYKDKLIFGYFRLYVLILLAILVILLLAITALACYYDCENRRGHLLGGKYGSSRKDTAPVVAVKYEGKQSGIIDKRKATQESSAHSRTLRKRKMLIEARRSASTKSVTCSDFGDSAMFNKDIPKLPHRLEEKLLEDDQMQTAKLQDTQRKRSESMSDEALELSSTESESQSEEGSETGSEDL</sequence>
<evidence type="ECO:0000313" key="4">
    <source>
        <dbReference type="Proteomes" id="UP000277928"/>
    </source>
</evidence>
<dbReference type="Proteomes" id="UP000277928">
    <property type="component" value="Unassembled WGS sequence"/>
</dbReference>
<keyword evidence="2" id="KW-0472">Membrane</keyword>
<evidence type="ECO:0000256" key="1">
    <source>
        <dbReference type="SAM" id="MobiDB-lite"/>
    </source>
</evidence>
<keyword evidence="2" id="KW-0812">Transmembrane</keyword>
<dbReference type="AlphaFoldDB" id="A0A3P6TMC2"/>
<reference evidence="3 4" key="1">
    <citation type="submission" date="2018-08" db="EMBL/GenBank/DDBJ databases">
        <authorList>
            <person name="Laetsch R D."/>
            <person name="Stevens L."/>
            <person name="Kumar S."/>
            <person name="Blaxter L. M."/>
        </authorList>
    </citation>
    <scope>NUCLEOTIDE SEQUENCE [LARGE SCALE GENOMIC DNA]</scope>
</reference>
<keyword evidence="2" id="KW-1133">Transmembrane helix</keyword>
<evidence type="ECO:0000313" key="3">
    <source>
        <dbReference type="EMBL" id="VDK84393.1"/>
    </source>
</evidence>
<feature type="transmembrane region" description="Helical" evidence="2">
    <location>
        <begin position="138"/>
        <end position="160"/>
    </location>
</feature>
<name>A0A3P6TMC2_LITSI</name>
<gene>
    <name evidence="3" type="ORF">NLS_LOCUS6637</name>
</gene>
<evidence type="ECO:0000256" key="2">
    <source>
        <dbReference type="SAM" id="Phobius"/>
    </source>
</evidence>